<reference evidence="1" key="1">
    <citation type="submission" date="2023-04" db="EMBL/GenBank/DDBJ databases">
        <title>Characterization and genome study of newly isolated Alicyclobacillus-specific phaga.</title>
        <authorList>
            <person name="Shymialevich D."/>
            <person name="Wojcicki M."/>
            <person name="Srednicka P."/>
            <person name="Swider O."/>
        </authorList>
    </citation>
    <scope>NUCLEOTIDE SEQUENCE</scope>
</reference>
<name>A0AAT9V7L3_9CAUD</name>
<dbReference type="EMBL" id="OQ846916">
    <property type="protein sequence ID" value="WJJ55314.1"/>
    <property type="molecule type" value="Genomic_DNA"/>
</dbReference>
<evidence type="ECO:0000313" key="1">
    <source>
        <dbReference type="EMBL" id="WJJ55314.1"/>
    </source>
</evidence>
<proteinExistence type="predicted"/>
<gene>
    <name evidence="1" type="ORF">QB910_000070</name>
</gene>
<protein>
    <submittedName>
        <fullName evidence="1">Uncharacterized protein</fullName>
    </submittedName>
</protein>
<organism evidence="1">
    <name type="scientific">Alicyclobacillus phage KKP_3916</name>
    <dbReference type="NCBI Taxonomy" id="3040651"/>
    <lineage>
        <taxon>Viruses</taxon>
        <taxon>Duplodnaviria</taxon>
        <taxon>Heunggongvirae</taxon>
        <taxon>Uroviricota</taxon>
        <taxon>Caudoviricetes</taxon>
    </lineage>
</organism>
<accession>A0AAT9V7L3</accession>
<sequence length="313" mass="36361">MRDYIFKLDREAILNHPRTLFLEDDILPINDYLDNIEHYLNVCYAFEGNTVVQHGRVIIARTTDETRLSSAFKSSIYLGKYNDMANTKRFLDNMVTAHHSYEPIRGENVLFLYIGVGKPVYDHLVTYSVGRPSRIAGGQRANVPWGFEVPVEAKNKDLYYASLDTVKAVAVLAKKERQEQMQAARSMLPVGYIMPPFMMEFTEEALIKNVFKQRLFEKGAQGATQEVVADMLKALHMIDPEKWERLEDYHGTHIQRWEKAMRTMRNKRPTVEDFYQSIKGMAMGDFLQADLYELVLEQYGKLPPSMWDKQKQQ</sequence>